<feature type="transmembrane region" description="Helical" evidence="17">
    <location>
        <begin position="339"/>
        <end position="357"/>
    </location>
</feature>
<keyword evidence="9" id="KW-1278">Translocase</keyword>
<feature type="transmembrane region" description="Helical" evidence="17">
    <location>
        <begin position="85"/>
        <end position="101"/>
    </location>
</feature>
<evidence type="ECO:0000256" key="11">
    <source>
        <dbReference type="ARBA" id="ARBA00022989"/>
    </source>
</evidence>
<evidence type="ECO:0000256" key="9">
    <source>
        <dbReference type="ARBA" id="ARBA00022967"/>
    </source>
</evidence>
<dbReference type="EMBL" id="MK138358">
    <property type="protein sequence ID" value="QFI35940.1"/>
    <property type="molecule type" value="Genomic_DNA"/>
</dbReference>
<evidence type="ECO:0000256" key="3">
    <source>
        <dbReference type="ARBA" id="ARBA00009025"/>
    </source>
</evidence>
<evidence type="ECO:0000256" key="6">
    <source>
        <dbReference type="ARBA" id="ARBA00022448"/>
    </source>
</evidence>
<dbReference type="GO" id="GO:0003954">
    <property type="term" value="F:NADH dehydrogenase activity"/>
    <property type="evidence" value="ECO:0007669"/>
    <property type="project" value="TreeGrafter"/>
</dbReference>
<evidence type="ECO:0000256" key="13">
    <source>
        <dbReference type="ARBA" id="ARBA00023075"/>
    </source>
</evidence>
<evidence type="ECO:0000256" key="4">
    <source>
        <dbReference type="ARBA" id="ARBA00012944"/>
    </source>
</evidence>
<dbReference type="GO" id="GO:0048039">
    <property type="term" value="F:ubiquinone binding"/>
    <property type="evidence" value="ECO:0007669"/>
    <property type="project" value="TreeGrafter"/>
</dbReference>
<sequence>MMIFFYYFFMIPVLIFFNSWFLIQYFIIIFFIFLLTYNFSNYFCCISYFFGIDLISYGLIILTLLIICLMFVSSMFIYKKINSNYFIFVIWFLCLILVFIFSVMNMFFLYIFFELSLIPLLILIYGWGYQPERLISGLYMFFYTLFASLPLLLLIIYLYFNCSTMIFCFMNCDFMSFFFNFSMFFAFLVKLPMFMVHFWLPSAHVQAPVSGSMILAGVLLKIGGYGLIRFMSLNELVYTNFSYVWYSISIFGCIVMSMICFIQWDMKCLIAYSSVVHMGMCLMGFLTMTSFGVYGGYLMMIGHGLCSSGLFCLANVSYERLMSRSFFINKGMINYMPSMTLFWFIFCCFNMSCPPSINFLSEIMIMSSMIMFWGISYFYIFYISFVGACFSFFLFSYSQHGMYVNNYSYCLSTVREFLLMLVHLVPLLMIIIFLLSFY</sequence>
<evidence type="ECO:0000256" key="2">
    <source>
        <dbReference type="ARBA" id="ARBA00004225"/>
    </source>
</evidence>
<proteinExistence type="inferred from homology"/>
<evidence type="ECO:0000256" key="15">
    <source>
        <dbReference type="ARBA" id="ARBA00023136"/>
    </source>
</evidence>
<dbReference type="PANTHER" id="PTHR43507">
    <property type="entry name" value="NADH-UBIQUINONE OXIDOREDUCTASE CHAIN 4"/>
    <property type="match status" value="1"/>
</dbReference>
<dbReference type="GO" id="GO:0015990">
    <property type="term" value="P:electron transport coupled proton transport"/>
    <property type="evidence" value="ECO:0007669"/>
    <property type="project" value="TreeGrafter"/>
</dbReference>
<protein>
    <recommendedName>
        <fullName evidence="5 17">NADH-ubiquinone oxidoreductase chain 4</fullName>
        <ecNumber evidence="4 17">7.1.1.2</ecNumber>
    </recommendedName>
</protein>
<accession>A0A5J6WFH4</accession>
<feature type="transmembrane region" description="Helical" evidence="17">
    <location>
        <begin position="107"/>
        <end position="128"/>
    </location>
</feature>
<feature type="transmembrane region" description="Helical" evidence="17">
    <location>
        <begin position="417"/>
        <end position="437"/>
    </location>
</feature>
<dbReference type="InterPro" id="IPR000260">
    <property type="entry name" value="NADH4_N"/>
</dbReference>
<keyword evidence="15 17" id="KW-0472">Membrane</keyword>
<evidence type="ECO:0000256" key="12">
    <source>
        <dbReference type="ARBA" id="ARBA00023027"/>
    </source>
</evidence>
<gene>
    <name evidence="20" type="primary">ND4</name>
</gene>
<keyword evidence="10 17" id="KW-0249">Electron transport</keyword>
<feature type="domain" description="NADH:ubiquinone oxidoreductase chain 4 N-terminal" evidence="19">
    <location>
        <begin position="1"/>
        <end position="99"/>
    </location>
</feature>
<evidence type="ECO:0000256" key="10">
    <source>
        <dbReference type="ARBA" id="ARBA00022982"/>
    </source>
</evidence>
<evidence type="ECO:0000256" key="17">
    <source>
        <dbReference type="RuleBase" id="RU003297"/>
    </source>
</evidence>
<evidence type="ECO:0000256" key="7">
    <source>
        <dbReference type="ARBA" id="ARBA00022660"/>
    </source>
</evidence>
<comment type="function">
    <text evidence="1">Core subunit of the mitochondrial membrane respiratory chain NADH dehydrogenase (Complex I) that is believed to belong to the minimal assembly required for catalysis. Complex I functions in the transfer of electrons from NADH to the respiratory chain. The immediate electron acceptor for the enzyme is believed to be ubiquinone.</text>
</comment>
<keyword evidence="7 17" id="KW-0679">Respiratory chain</keyword>
<comment type="function">
    <text evidence="17">Core subunit of the mitochondrial membrane respiratory chain NADH dehydrogenase (Complex I) which catalyzes electron transfer from NADH through the respiratory chain, using ubiquinone as an electron acceptor. Essential for the catalytic activity and assembly of complex I.</text>
</comment>
<evidence type="ECO:0000256" key="1">
    <source>
        <dbReference type="ARBA" id="ARBA00003257"/>
    </source>
</evidence>
<keyword evidence="11 17" id="KW-1133">Transmembrane helix</keyword>
<dbReference type="PANTHER" id="PTHR43507:SF20">
    <property type="entry name" value="NADH-UBIQUINONE OXIDOREDUCTASE CHAIN 4"/>
    <property type="match status" value="1"/>
</dbReference>
<dbReference type="GO" id="GO:0042773">
    <property type="term" value="P:ATP synthesis coupled electron transport"/>
    <property type="evidence" value="ECO:0007669"/>
    <property type="project" value="InterPro"/>
</dbReference>
<dbReference type="EC" id="7.1.1.2" evidence="4 17"/>
<keyword evidence="12 17" id="KW-0520">NAD</keyword>
<evidence type="ECO:0000259" key="18">
    <source>
        <dbReference type="Pfam" id="PF00361"/>
    </source>
</evidence>
<keyword evidence="6 17" id="KW-0813">Transport</keyword>
<feature type="domain" description="NADH:quinone oxidoreductase/Mrp antiporter transmembrane" evidence="18">
    <location>
        <begin position="104"/>
        <end position="390"/>
    </location>
</feature>
<keyword evidence="14 17" id="KW-0496">Mitochondrion</keyword>
<feature type="transmembrane region" description="Helical" evidence="17">
    <location>
        <begin position="212"/>
        <end position="231"/>
    </location>
</feature>
<evidence type="ECO:0000313" key="20">
    <source>
        <dbReference type="EMBL" id="QFI35940.1"/>
    </source>
</evidence>
<evidence type="ECO:0000256" key="14">
    <source>
        <dbReference type="ARBA" id="ARBA00023128"/>
    </source>
</evidence>
<dbReference type="GO" id="GO:0008137">
    <property type="term" value="F:NADH dehydrogenase (ubiquinone) activity"/>
    <property type="evidence" value="ECO:0007669"/>
    <property type="project" value="UniProtKB-UniRule"/>
</dbReference>
<dbReference type="Pfam" id="PF00361">
    <property type="entry name" value="Proton_antipo_M"/>
    <property type="match status" value="1"/>
</dbReference>
<reference evidence="20" key="1">
    <citation type="journal article" date="2019" name="Mitochondrial DNA Part B Resour">
        <title>Complete mitochondrial genome sequence of Mileewa albovittata (Hemiptera: Cicadellidae: Mileewinae).</title>
        <authorList>
            <person name="He H."/>
            <person name="Li H.-X."/>
            <person name="Yang M."/>
        </authorList>
    </citation>
    <scope>NUCLEOTIDE SEQUENCE</scope>
</reference>
<evidence type="ECO:0000256" key="8">
    <source>
        <dbReference type="ARBA" id="ARBA00022692"/>
    </source>
</evidence>
<dbReference type="InterPro" id="IPR001750">
    <property type="entry name" value="ND/Mrp_TM"/>
</dbReference>
<comment type="catalytic activity">
    <reaction evidence="16 17">
        <text>a ubiquinone + NADH + 5 H(+)(in) = a ubiquinol + NAD(+) + 4 H(+)(out)</text>
        <dbReference type="Rhea" id="RHEA:29091"/>
        <dbReference type="Rhea" id="RHEA-COMP:9565"/>
        <dbReference type="Rhea" id="RHEA-COMP:9566"/>
        <dbReference type="ChEBI" id="CHEBI:15378"/>
        <dbReference type="ChEBI" id="CHEBI:16389"/>
        <dbReference type="ChEBI" id="CHEBI:17976"/>
        <dbReference type="ChEBI" id="CHEBI:57540"/>
        <dbReference type="ChEBI" id="CHEBI:57945"/>
        <dbReference type="EC" id="7.1.1.2"/>
    </reaction>
</comment>
<comment type="similarity">
    <text evidence="3 17">Belongs to the complex I subunit 4 family.</text>
</comment>
<dbReference type="AlphaFoldDB" id="A0A5J6WFH4"/>
<name>A0A5J6WFH4_9HEMI</name>
<feature type="transmembrane region" description="Helical" evidence="17">
    <location>
        <begin position="54"/>
        <end position="78"/>
    </location>
</feature>
<dbReference type="Pfam" id="PF01059">
    <property type="entry name" value="Oxidored_q5_N"/>
    <property type="match status" value="1"/>
</dbReference>
<feature type="transmembrane region" description="Helical" evidence="17">
    <location>
        <begin position="140"/>
        <end position="160"/>
    </location>
</feature>
<feature type="transmembrane region" description="Helical" evidence="17">
    <location>
        <begin position="297"/>
        <end position="318"/>
    </location>
</feature>
<evidence type="ECO:0000256" key="5">
    <source>
        <dbReference type="ARBA" id="ARBA00021006"/>
    </source>
</evidence>
<feature type="transmembrane region" description="Helical" evidence="17">
    <location>
        <begin position="377"/>
        <end position="397"/>
    </location>
</feature>
<organism evidence="20">
    <name type="scientific">Mileewa albovittata</name>
    <dbReference type="NCBI Taxonomy" id="2545673"/>
    <lineage>
        <taxon>Eukaryota</taxon>
        <taxon>Metazoa</taxon>
        <taxon>Ecdysozoa</taxon>
        <taxon>Arthropoda</taxon>
        <taxon>Hexapoda</taxon>
        <taxon>Insecta</taxon>
        <taxon>Pterygota</taxon>
        <taxon>Neoptera</taxon>
        <taxon>Paraneoptera</taxon>
        <taxon>Hemiptera</taxon>
        <taxon>Auchenorrhyncha</taxon>
        <taxon>Membracoidea</taxon>
        <taxon>Cicadellidae</taxon>
        <taxon>Cicadellinae</taxon>
        <taxon>Mileewini</taxon>
        <taxon>Mileewa</taxon>
    </lineage>
</organism>
<feature type="transmembrane region" description="Helical" evidence="17">
    <location>
        <begin position="269"/>
        <end position="291"/>
    </location>
</feature>
<feature type="transmembrane region" description="Helical" evidence="17">
    <location>
        <begin position="243"/>
        <end position="262"/>
    </location>
</feature>
<dbReference type="InterPro" id="IPR003918">
    <property type="entry name" value="NADH_UbQ_OxRdtase"/>
</dbReference>
<geneLocation type="mitochondrion" evidence="20"/>
<dbReference type="PRINTS" id="PR01437">
    <property type="entry name" value="NUOXDRDTASE4"/>
</dbReference>
<keyword evidence="8 17" id="KW-0812">Transmembrane</keyword>
<evidence type="ECO:0000259" key="19">
    <source>
        <dbReference type="Pfam" id="PF01059"/>
    </source>
</evidence>
<feature type="transmembrane region" description="Helical" evidence="17">
    <location>
        <begin position="180"/>
        <end position="200"/>
    </location>
</feature>
<evidence type="ECO:0000256" key="16">
    <source>
        <dbReference type="ARBA" id="ARBA00049551"/>
    </source>
</evidence>
<keyword evidence="13 17" id="KW-0830">Ubiquinone</keyword>
<dbReference type="GO" id="GO:0031966">
    <property type="term" value="C:mitochondrial membrane"/>
    <property type="evidence" value="ECO:0007669"/>
    <property type="project" value="UniProtKB-SubCell"/>
</dbReference>
<feature type="transmembrane region" description="Helical" evidence="17">
    <location>
        <begin position="7"/>
        <end position="34"/>
    </location>
</feature>
<comment type="subcellular location">
    <subcellularLocation>
        <location evidence="2 17">Mitochondrion membrane</location>
        <topology evidence="2 17">Multi-pass membrane protein</topology>
    </subcellularLocation>
</comment>